<evidence type="ECO:0007829" key="4">
    <source>
        <dbReference type="ProteomicsDB" id="A0A8I5KSR6"/>
    </source>
</evidence>
<protein>
    <submittedName>
        <fullName evidence="1">Protein O-linked mannose N-acetylglucosaminyltransferase 1 (beta 1,2-)</fullName>
    </submittedName>
</protein>
<sequence length="47" mass="5796">MDDWKPSPLIKPFGARKKRSWYLTWKYKLTNQRALRRFCQGPCFSCW</sequence>
<proteinExistence type="evidence at protein level"/>
<reference evidence="1 2" key="2">
    <citation type="journal article" date="2004" name="Nature">
        <title>Finishing the euchromatic sequence of the human genome.</title>
        <authorList>
            <consortium name="International Human Genome Sequencing Consortium"/>
        </authorList>
    </citation>
    <scope>NUCLEOTIDE SEQUENCE [LARGE SCALE GENOMIC DNA]</scope>
</reference>
<dbReference type="OrthoDB" id="440755at2759"/>
<organism evidence="1 2">
    <name type="scientific">Homo sapiens</name>
    <name type="common">Human</name>
    <dbReference type="NCBI Taxonomy" id="9606"/>
    <lineage>
        <taxon>Eukaryota</taxon>
        <taxon>Metazoa</taxon>
        <taxon>Chordata</taxon>
        <taxon>Craniata</taxon>
        <taxon>Vertebrata</taxon>
        <taxon>Euteleostomi</taxon>
        <taxon>Mammalia</taxon>
        <taxon>Eutheria</taxon>
        <taxon>Euarchontoglires</taxon>
        <taxon>Primates</taxon>
        <taxon>Haplorrhini</taxon>
        <taxon>Catarrhini</taxon>
        <taxon>Hominidae</taxon>
        <taxon>Homo</taxon>
    </lineage>
</organism>
<reference evidence="1" key="4">
    <citation type="submission" date="2025-08" db="UniProtKB">
        <authorList>
            <consortium name="Ensembl"/>
        </authorList>
    </citation>
    <scope>IDENTIFICATION</scope>
</reference>
<dbReference type="Ensembl" id="ENST00000692322.1">
    <property type="protein sequence ID" value="ENSP00000509017.1"/>
    <property type="gene ID" value="ENSG00000085998.16"/>
</dbReference>
<reference evidence="1 2" key="1">
    <citation type="journal article" date="2001" name="Nature">
        <title>Initial sequencing and analysis of the human genome.</title>
        <authorList>
            <consortium name="International Human Genome Sequencing Consortium"/>
            <person name="Lander E.S."/>
            <person name="Linton L.M."/>
            <person name="Birren B."/>
            <person name="Nusbaum C."/>
            <person name="Zody M.C."/>
            <person name="Baldwin J."/>
            <person name="Devon K."/>
            <person name="Dewar K."/>
            <person name="Doyle M."/>
            <person name="FitzHugh W."/>
            <person name="Funke R."/>
            <person name="Gage D."/>
            <person name="Harris K."/>
            <person name="Heaford A."/>
            <person name="Howland J."/>
            <person name="Kann L."/>
            <person name="Lehoczky J."/>
            <person name="LeVine R."/>
            <person name="McEwan P."/>
            <person name="McKernan K."/>
            <person name="Meldrim J."/>
            <person name="Mesirov J.P."/>
            <person name="Miranda C."/>
            <person name="Morris W."/>
            <person name="Naylor J."/>
            <person name="Raymond C."/>
            <person name="Rosetti M."/>
            <person name="Santos R."/>
            <person name="Sheridan A."/>
            <person name="Sougnez C."/>
            <person name="Stange-Thomann N."/>
            <person name="Stojanovic N."/>
            <person name="Subramanian A."/>
            <person name="Wyman D."/>
            <person name="Rogers J."/>
            <person name="Sulston J."/>
            <person name="Ainscough R."/>
            <person name="Beck S."/>
            <person name="Bentley D."/>
            <person name="Burton J."/>
            <person name="Clee C."/>
            <person name="Carter N."/>
            <person name="Coulson A."/>
            <person name="Deadman R."/>
            <person name="Deloukas P."/>
            <person name="Dunham A."/>
            <person name="Dunham I."/>
            <person name="Durbin R."/>
            <person name="French L."/>
            <person name="Grafham D."/>
            <person name="Gregory S."/>
            <person name="Hubbard T."/>
            <person name="Humphray S."/>
            <person name="Hunt A."/>
            <person name="Jones M."/>
            <person name="Lloyd C."/>
            <person name="McMurray A."/>
            <person name="Matthews L."/>
            <person name="Mercer S."/>
            <person name="Milne S."/>
            <person name="Mullikin J.C."/>
            <person name="Mungall A."/>
            <person name="Plumb R."/>
            <person name="Ross M."/>
            <person name="Shownkeen R."/>
            <person name="Sims S."/>
            <person name="Waterston R.H."/>
            <person name="Wilson R.K."/>
            <person name="Hillier L.W."/>
            <person name="McPherson J.D."/>
            <person name="Marra M.A."/>
            <person name="Mardis E.R."/>
            <person name="Fulton L.A."/>
            <person name="Chinwalla A.T."/>
            <person name="Pepin K.H."/>
            <person name="Gish W.R."/>
            <person name="Chissoe S.L."/>
            <person name="Wendl M.C."/>
            <person name="Delehaunty K.D."/>
            <person name="Miner T.L."/>
            <person name="Delehaunty A."/>
            <person name="Kramer J.B."/>
            <person name="Cook L.L."/>
            <person name="Fulton R.S."/>
            <person name="Johnson D.L."/>
            <person name="Minx P.J."/>
            <person name="Clifton S.W."/>
            <person name="Hawkins T."/>
            <person name="Branscomb E."/>
            <person name="Predki P."/>
            <person name="Richardson P."/>
            <person name="Wenning S."/>
            <person name="Slezak T."/>
            <person name="Doggett N."/>
            <person name="Cheng J.F."/>
            <person name="Olsen A."/>
            <person name="Lucas S."/>
            <person name="Elkin C."/>
            <person name="Uberbacher E."/>
            <person name="Frazier M."/>
            <person name="Gibbs R.A."/>
            <person name="Muzny D.M."/>
            <person name="Scherer S.E."/>
            <person name="Bouck J.B."/>
            <person name="Sodergren E.J."/>
            <person name="Worley K.C."/>
            <person name="Rives C.M."/>
            <person name="Gorrell J.H."/>
            <person name="Metzker M.L."/>
            <person name="Naylor S.L."/>
            <person name="Kucherlapati R.S."/>
            <person name="Nelson D.L."/>
            <person name="Weinstock G.M."/>
            <person name="Sakaki Y."/>
            <person name="Fujiyama A."/>
            <person name="Hattori M."/>
            <person name="Yada T."/>
            <person name="Toyoda A."/>
            <person name="Itoh T."/>
            <person name="Kawagoe C."/>
            <person name="Watanabe H."/>
            <person name="Totoki Y."/>
            <person name="Taylor T."/>
            <person name="Weissenbach J."/>
            <person name="Heilig R."/>
            <person name="Saurin W."/>
            <person name="Artiguenave F."/>
            <person name="Brottier P."/>
            <person name="Bruls T."/>
            <person name="Pelletier E."/>
            <person name="Robert C."/>
            <person name="Wincker P."/>
            <person name="Smith D.R."/>
            <person name="Doucette-Stamm L."/>
            <person name="Rubenfield M."/>
            <person name="Weinstock K."/>
            <person name="Lee H.M."/>
            <person name="Dubois J."/>
            <person name="Rosenthal A."/>
            <person name="Platzer M."/>
            <person name="Nyakatura G."/>
            <person name="Taudien S."/>
            <person name="Rump A."/>
            <person name="Yang H."/>
            <person name="Yu J."/>
            <person name="Wang J."/>
            <person name="Huang G."/>
            <person name="Gu J."/>
            <person name="Hood L."/>
            <person name="Rowen L."/>
            <person name="Madan A."/>
            <person name="Qin S."/>
            <person name="Davis R.W."/>
            <person name="Federspiel N.A."/>
            <person name="Abola A.P."/>
            <person name="Proctor M.J."/>
            <person name="Myers R.M."/>
            <person name="Schmutz J."/>
            <person name="Dickson M."/>
            <person name="Grimwood J."/>
            <person name="Cox D.R."/>
            <person name="Olson M.V."/>
            <person name="Kaul R."/>
            <person name="Raymond C."/>
            <person name="Shimizu N."/>
            <person name="Kawasaki K."/>
            <person name="Minoshima S."/>
            <person name="Evans G.A."/>
            <person name="Athanasiou M."/>
            <person name="Schultz R."/>
            <person name="Roe B.A."/>
            <person name="Chen F."/>
            <person name="Pan H."/>
            <person name="Ramser J."/>
            <person name="Lehrach H."/>
            <person name="Reinhardt R."/>
            <person name="McCombie W.R."/>
            <person name="de la Bastide M."/>
            <person name="Dedhia N."/>
            <person name="Blocker H."/>
            <person name="Hornischer K."/>
            <person name="Nordsiek G."/>
            <person name="Agarwala R."/>
            <person name="Aravind L."/>
            <person name="Bailey J.A."/>
            <person name="Bateman A."/>
            <person name="Batzoglou S."/>
            <person name="Birney E."/>
            <person name="Bork P."/>
            <person name="Brown D.G."/>
            <person name="Burge C.B."/>
            <person name="Cerutti L."/>
            <person name="Chen H.C."/>
            <person name="Church D."/>
            <person name="Clamp M."/>
            <person name="Copley R.R."/>
            <person name="Doerks T."/>
            <person name="Eddy S.R."/>
            <person name="Eichler E.E."/>
            <person name="Furey T.S."/>
            <person name="Galagan J."/>
            <person name="Gilbert J.G."/>
            <person name="Harmon C."/>
            <person name="Hayashizaki Y."/>
            <person name="Haussler D."/>
            <person name="Hermjakob H."/>
            <person name="Hokamp K."/>
            <person name="Jang W."/>
            <person name="Johnson L.S."/>
            <person name="Jones T.A."/>
            <person name="Kasif S."/>
            <person name="Kaspryzk A."/>
            <person name="Kennedy S."/>
            <person name="Kent W.J."/>
            <person name="Kitts P."/>
            <person name="Koonin E.V."/>
            <person name="Korf I."/>
            <person name="Kulp D."/>
            <person name="Lancet D."/>
            <person name="Lowe T.M."/>
            <person name="McLysaght A."/>
            <person name="Mikkelsen T."/>
            <person name="Moran J.V."/>
            <person name="Mulder N."/>
            <person name="Pollara V.J."/>
            <person name="Ponting C.P."/>
            <person name="Schuler G."/>
            <person name="Schultz J."/>
            <person name="Slater G."/>
            <person name="Smit A.F."/>
            <person name="Stupka E."/>
            <person name="Szustakowski J."/>
            <person name="Thierry-Mieg D."/>
            <person name="Thierry-Mieg J."/>
            <person name="Wagner L."/>
            <person name="Wallis J."/>
            <person name="Wheeler R."/>
            <person name="Williams A."/>
            <person name="Wolf Y.I."/>
            <person name="Wolfe K.H."/>
            <person name="Yang S.P."/>
            <person name="Yeh R.F."/>
            <person name="Collins F."/>
            <person name="Guyer M.S."/>
            <person name="Peterson J."/>
            <person name="Felsenfeld A."/>
            <person name="Wetterstrand K.A."/>
            <person name="Patrinos A."/>
            <person name="Morgan M.J."/>
            <person name="de Jong P."/>
            <person name="Catanese J.J."/>
            <person name="Osoegawa K."/>
            <person name="Shizuya H."/>
            <person name="Choi S."/>
            <person name="Chen Y.J."/>
        </authorList>
    </citation>
    <scope>NUCLEOTIDE SEQUENCE [LARGE SCALE GENOMIC DNA]</scope>
</reference>
<accession>A0A8I5KSR6</accession>
<evidence type="ECO:0007829" key="3">
    <source>
        <dbReference type="PeptideAtlas" id="A0A8I5KSR6"/>
    </source>
</evidence>
<dbReference type="HGNC" id="HGNC:19139">
    <property type="gene designation" value="POMGNT1"/>
</dbReference>
<dbReference type="AlphaFoldDB" id="A0A8I5KSR6"/>
<name>A0A8I5KSR6_HUMAN</name>
<dbReference type="GeneTree" id="ENSGT00530000063632"/>
<keyword evidence="2" id="KW-1185">Reference proteome</keyword>
<reference evidence="1" key="5">
    <citation type="submission" date="2025-09" db="UniProtKB">
        <authorList>
            <consortium name="Ensembl"/>
        </authorList>
    </citation>
    <scope>IDENTIFICATION</scope>
</reference>
<dbReference type="Ensembl" id="ENST00000692322.1">
    <property type="protein sequence ID" value="ENSP00000509017.1"/>
    <property type="gene ID" value="ENSG00000085998.15"/>
</dbReference>
<evidence type="ECO:0000313" key="2">
    <source>
        <dbReference type="Proteomes" id="UP000005640"/>
    </source>
</evidence>
<dbReference type="EMBL" id="AL672043">
    <property type="status" value="NOT_ANNOTATED_CDS"/>
    <property type="molecule type" value="Genomic_DNA"/>
</dbReference>
<dbReference type="Proteomes" id="UP000005640">
    <property type="component" value="Chromosome 1"/>
</dbReference>
<evidence type="ECO:0000313" key="1">
    <source>
        <dbReference type="Ensembl" id="ENSP00000509017.1"/>
    </source>
</evidence>
<dbReference type="OpenTargets" id="ENSG00000085998"/>
<gene>
    <name evidence="1" type="primary">POMGNT1</name>
</gene>
<reference evidence="1 2" key="3">
    <citation type="journal article" date="2006" name="Nature">
        <title>The DNA sequence and biological annotation of human chromosome 1.</title>
        <authorList>
            <person name="Gregory S.G."/>
            <person name="Barlow K.F."/>
            <person name="McLay K.E."/>
            <person name="Kaul R."/>
            <person name="Swarbreck D."/>
            <person name="Dunham A."/>
            <person name="Scott C.E."/>
            <person name="Howe K.L."/>
            <person name="Woodfine K."/>
            <person name="Spencer C.C."/>
            <person name="Jones M.C."/>
            <person name="Gillson C."/>
            <person name="Searle S."/>
            <person name="Zhou Y."/>
            <person name="Kokocinski F."/>
            <person name="McDonald L."/>
            <person name="Evans R."/>
            <person name="Phillips K."/>
            <person name="Atkinson A."/>
            <person name="Cooper R."/>
            <person name="Jones C."/>
            <person name="Hall R.E."/>
            <person name="Andrews T.D."/>
            <person name="Lloyd C."/>
            <person name="Ainscough R."/>
            <person name="Almeida J.P."/>
            <person name="Ambrose K.D."/>
            <person name="Anderson F."/>
            <person name="Andrew R.W."/>
            <person name="Ashwell R.I."/>
            <person name="Aubin K."/>
            <person name="Babbage A.K."/>
            <person name="Bagguley C.L."/>
            <person name="Bailey J."/>
            <person name="Beasley H."/>
            <person name="Bethel G."/>
            <person name="Bird C.P."/>
            <person name="Bray-Allen S."/>
            <person name="Brown J.Y."/>
            <person name="Brown A.J."/>
            <person name="Buckley D."/>
            <person name="Burton J."/>
            <person name="Bye J."/>
            <person name="Carder C."/>
            <person name="Chapman J.C."/>
            <person name="Clark S.Y."/>
            <person name="Clarke G."/>
            <person name="Clee C."/>
            <person name="Cobley V."/>
            <person name="Collier R.E."/>
            <person name="Corby N."/>
            <person name="Coville G.J."/>
            <person name="Davies J."/>
            <person name="Deadman R."/>
            <person name="Dunn M."/>
            <person name="Earthrowl M."/>
            <person name="Ellington A.G."/>
            <person name="Errington H."/>
            <person name="Frankish A."/>
            <person name="Frankland J."/>
            <person name="French L."/>
            <person name="Garner P."/>
            <person name="Garnett J."/>
            <person name="Gay L."/>
            <person name="Ghori M.R."/>
            <person name="Gibson R."/>
            <person name="Gilby L.M."/>
            <person name="Gillett W."/>
            <person name="Glithero R.J."/>
            <person name="Grafham D.V."/>
            <person name="Griffiths C."/>
            <person name="Griffiths-Jones S."/>
            <person name="Grocock R."/>
            <person name="Hammond S."/>
            <person name="Harrison E.S."/>
            <person name="Hart E."/>
            <person name="Haugen E."/>
            <person name="Heath P.D."/>
            <person name="Holmes S."/>
            <person name="Holt K."/>
            <person name="Howden P.J."/>
            <person name="Hunt A.R."/>
            <person name="Hunt S.E."/>
            <person name="Hunter G."/>
            <person name="Isherwood J."/>
            <person name="James R."/>
            <person name="Johnson C."/>
            <person name="Johnson D."/>
            <person name="Joy A."/>
            <person name="Kay M."/>
            <person name="Kershaw J.K."/>
            <person name="Kibukawa M."/>
            <person name="Kimberley A.M."/>
            <person name="King A."/>
            <person name="Knights A.J."/>
            <person name="Lad H."/>
            <person name="Laird G."/>
            <person name="Lawlor S."/>
            <person name="Leongamornlert D.A."/>
            <person name="Lloyd D.M."/>
            <person name="Loveland J."/>
            <person name="Lovell J."/>
            <person name="Lush M.J."/>
            <person name="Lyne R."/>
            <person name="Martin S."/>
            <person name="Mashreghi-Mohammadi M."/>
            <person name="Matthews L."/>
            <person name="Matthews N.S."/>
            <person name="McLaren S."/>
            <person name="Milne S."/>
            <person name="Mistry S."/>
            <person name="Moore M.J."/>
            <person name="Nickerson T."/>
            <person name="O'Dell C.N."/>
            <person name="Oliver K."/>
            <person name="Palmeiri A."/>
            <person name="Palmer S.A."/>
            <person name="Parker A."/>
            <person name="Patel D."/>
            <person name="Pearce A.V."/>
            <person name="Peck A.I."/>
            <person name="Pelan S."/>
            <person name="Phelps K."/>
            <person name="Phillimore B.J."/>
            <person name="Plumb R."/>
            <person name="Rajan J."/>
            <person name="Raymond C."/>
            <person name="Rouse G."/>
            <person name="Saenphimmachak C."/>
            <person name="Sehra H.K."/>
            <person name="Sheridan E."/>
            <person name="Shownkeen R."/>
            <person name="Sims S."/>
            <person name="Skuce C.D."/>
            <person name="Smith M."/>
            <person name="Steward C."/>
            <person name="Subramanian S."/>
            <person name="Sycamore N."/>
            <person name="Tracey A."/>
            <person name="Tromans A."/>
            <person name="Van Helmond Z."/>
            <person name="Wall M."/>
            <person name="Wallis J.M."/>
            <person name="White S."/>
            <person name="Whitehead S.L."/>
            <person name="Wilkinson J.E."/>
            <person name="Willey D.L."/>
            <person name="Williams H."/>
            <person name="Wilming L."/>
            <person name="Wray P.W."/>
            <person name="Wu Z."/>
            <person name="Coulson A."/>
            <person name="Vaudin M."/>
            <person name="Sulston J.E."/>
            <person name="Durbin R."/>
            <person name="Hubbard T."/>
            <person name="Wooster R."/>
            <person name="Dunham I."/>
            <person name="Carter N.P."/>
            <person name="McVean G."/>
            <person name="Ross M.T."/>
            <person name="Harrow J."/>
            <person name="Olson M.V."/>
            <person name="Beck S."/>
            <person name="Rogers J."/>
            <person name="Bentley D.R."/>
            <person name="Banerjee R."/>
            <person name="Bryant S.P."/>
            <person name="Burford D.C."/>
            <person name="Burrill W.D."/>
            <person name="Clegg S.M."/>
            <person name="Dhami P."/>
            <person name="Dovey O."/>
            <person name="Faulkner L.M."/>
            <person name="Gribble S.M."/>
            <person name="Langford C.F."/>
            <person name="Pandian R.D."/>
            <person name="Porter K.M."/>
            <person name="Prigmore E."/>
        </authorList>
    </citation>
    <scope>NUCLEOTIDE SEQUENCE [LARGE SCALE GENOMIC DNA]</scope>
</reference>
<keyword evidence="3 4" id="KW-1267">Proteomics identification</keyword>